<dbReference type="AlphaFoldDB" id="A0A1A5ZWC2"/>
<evidence type="ECO:0000256" key="4">
    <source>
        <dbReference type="ARBA" id="ARBA00022989"/>
    </source>
</evidence>
<feature type="transmembrane region" description="Helical" evidence="7">
    <location>
        <begin position="136"/>
        <end position="160"/>
    </location>
</feature>
<keyword evidence="2" id="KW-0813">Transport</keyword>
<dbReference type="FunFam" id="1.20.1250.20:FF:000065">
    <property type="entry name" value="Putative MFS pantothenate transporter"/>
    <property type="match status" value="1"/>
</dbReference>
<keyword evidence="4 7" id="KW-1133">Transmembrane helix</keyword>
<dbReference type="PANTHER" id="PTHR43791:SF39">
    <property type="entry name" value="TRANSPORTER LIZ1_SEO1, PUTATIVE (AFU_ORTHOLOGUE AFUA_3G00980)-RELATED"/>
    <property type="match status" value="1"/>
</dbReference>
<organism evidence="8">
    <name type="scientific">Kwoniella dejecticola CBS 10117</name>
    <dbReference type="NCBI Taxonomy" id="1296121"/>
    <lineage>
        <taxon>Eukaryota</taxon>
        <taxon>Fungi</taxon>
        <taxon>Dikarya</taxon>
        <taxon>Basidiomycota</taxon>
        <taxon>Agaricomycotina</taxon>
        <taxon>Tremellomycetes</taxon>
        <taxon>Tremellales</taxon>
        <taxon>Cryptococcaceae</taxon>
        <taxon>Kwoniella</taxon>
    </lineage>
</organism>
<feature type="transmembrane region" description="Helical" evidence="7">
    <location>
        <begin position="172"/>
        <end position="192"/>
    </location>
</feature>
<gene>
    <name evidence="8" type="ORF">I303_08022</name>
</gene>
<evidence type="ECO:0000256" key="7">
    <source>
        <dbReference type="SAM" id="Phobius"/>
    </source>
</evidence>
<dbReference type="InterPro" id="IPR036259">
    <property type="entry name" value="MFS_trans_sf"/>
</dbReference>
<evidence type="ECO:0000256" key="5">
    <source>
        <dbReference type="ARBA" id="ARBA00023136"/>
    </source>
</evidence>
<feature type="transmembrane region" description="Helical" evidence="7">
    <location>
        <begin position="381"/>
        <end position="400"/>
    </location>
</feature>
<reference evidence="8" key="1">
    <citation type="submission" date="2013-07" db="EMBL/GenBank/DDBJ databases">
        <title>The Genome Sequence of Cryptococcus dejecticola CBS10117.</title>
        <authorList>
            <consortium name="The Broad Institute Genome Sequencing Platform"/>
            <person name="Cuomo C."/>
            <person name="Litvintseva A."/>
            <person name="Chen Y."/>
            <person name="Heitman J."/>
            <person name="Sun S."/>
            <person name="Springer D."/>
            <person name="Dromer F."/>
            <person name="Young S.K."/>
            <person name="Zeng Q."/>
            <person name="Gargeya S."/>
            <person name="Fitzgerald M."/>
            <person name="Abouelleil A."/>
            <person name="Alvarado L."/>
            <person name="Berlin A.M."/>
            <person name="Chapman S.B."/>
            <person name="Dewar J."/>
            <person name="Goldberg J."/>
            <person name="Griggs A."/>
            <person name="Gujja S."/>
            <person name="Hansen M."/>
            <person name="Howarth C."/>
            <person name="Imamovic A."/>
            <person name="Larimer J."/>
            <person name="McCowan C."/>
            <person name="Murphy C."/>
            <person name="Pearson M."/>
            <person name="Priest M."/>
            <person name="Roberts A."/>
            <person name="Saif S."/>
            <person name="Shea T."/>
            <person name="Sykes S."/>
            <person name="Wortman J."/>
            <person name="Nusbaum C."/>
            <person name="Birren B."/>
        </authorList>
    </citation>
    <scope>NUCLEOTIDE SEQUENCE [LARGE SCALE GENOMIC DNA]</scope>
    <source>
        <strain evidence="8">CBS 10117</strain>
    </source>
</reference>
<comment type="subcellular location">
    <subcellularLocation>
        <location evidence="1">Membrane</location>
        <topology evidence="1">Multi-pass membrane protein</topology>
    </subcellularLocation>
</comment>
<dbReference type="SUPFAM" id="SSF103473">
    <property type="entry name" value="MFS general substrate transporter"/>
    <property type="match status" value="1"/>
</dbReference>
<evidence type="ECO:0000256" key="3">
    <source>
        <dbReference type="ARBA" id="ARBA00022692"/>
    </source>
</evidence>
<feature type="transmembrane region" description="Helical" evidence="7">
    <location>
        <begin position="446"/>
        <end position="466"/>
    </location>
</feature>
<dbReference type="Gene3D" id="1.20.1250.20">
    <property type="entry name" value="MFS general substrate transporter like domains"/>
    <property type="match status" value="2"/>
</dbReference>
<dbReference type="PANTHER" id="PTHR43791">
    <property type="entry name" value="PERMEASE-RELATED"/>
    <property type="match status" value="1"/>
</dbReference>
<dbReference type="InterPro" id="IPR011701">
    <property type="entry name" value="MFS"/>
</dbReference>
<dbReference type="GO" id="GO:0022857">
    <property type="term" value="F:transmembrane transporter activity"/>
    <property type="evidence" value="ECO:0007669"/>
    <property type="project" value="InterPro"/>
</dbReference>
<dbReference type="OrthoDB" id="3639251at2759"/>
<protein>
    <recommendedName>
        <fullName evidence="9">Major facilitator superfamily (MFS) profile domain-containing protein</fullName>
    </recommendedName>
</protein>
<evidence type="ECO:0000313" key="8">
    <source>
        <dbReference type="EMBL" id="OBR82108.1"/>
    </source>
</evidence>
<keyword evidence="5 7" id="KW-0472">Membrane</keyword>
<dbReference type="EMBL" id="KI894036">
    <property type="protein sequence ID" value="OBR82108.1"/>
    <property type="molecule type" value="Genomic_DNA"/>
</dbReference>
<feature type="transmembrane region" description="Helical" evidence="7">
    <location>
        <begin position="268"/>
        <end position="291"/>
    </location>
</feature>
<dbReference type="GO" id="GO:0016020">
    <property type="term" value="C:membrane"/>
    <property type="evidence" value="ECO:0007669"/>
    <property type="project" value="UniProtKB-SubCell"/>
</dbReference>
<evidence type="ECO:0000256" key="2">
    <source>
        <dbReference type="ARBA" id="ARBA00022448"/>
    </source>
</evidence>
<name>A0A1A5ZWC2_9TREE</name>
<accession>A0A1A5ZWC2</accession>
<keyword evidence="3 7" id="KW-0812">Transmembrane</keyword>
<feature type="transmembrane region" description="Helical" evidence="7">
    <location>
        <begin position="412"/>
        <end position="434"/>
    </location>
</feature>
<comment type="similarity">
    <text evidence="6">Belongs to the major facilitator superfamily. Allantoate permease family.</text>
</comment>
<dbReference type="Pfam" id="PF07690">
    <property type="entry name" value="MFS_1"/>
    <property type="match status" value="1"/>
</dbReference>
<evidence type="ECO:0000256" key="1">
    <source>
        <dbReference type="ARBA" id="ARBA00004141"/>
    </source>
</evidence>
<dbReference type="VEuPathDB" id="FungiDB:I303_08022"/>
<feature type="transmembrane region" description="Helical" evidence="7">
    <location>
        <begin position="204"/>
        <end position="226"/>
    </location>
</feature>
<proteinExistence type="inferred from homology"/>
<sequence>MSLQPKKEYEVPQKTRQPWYYYLWDSFGKAPEERRLLVRLDLSLLVFSTLGLIMRYIDQTNLSTAFVSGMKEDLSMFGLEYNYSNTAWSVGYVIGQIPGNILLNRVSPHYIVFGLEFGWSIMTLCTTWVKNWHQLCFIRFMVGLFESAYYPGLLFLIGSWYTKDELGKRSNIFQAATAAGTLLSGVMQAGVYRTLNGTHGMAGWRWIFTIDAIISIPIAISAFFLIPDLPWNIKPNWIFKQRDIDLARRRLTAARRQGPKKGGLGKKAIWNILSTWHIWVFTFVYSCYIFSQSKLNPQQSMSFWLKYSKDPKYTVEQINYYPCGIWSTQIVSALGFAWISDNLLGGRRWPPLLLVALWHCIDCALLAGLPVYPDDRAGRWVLYYLSGVVNCTPGLLYAWCSEIIGESSEKRGIVMGTFNSVAFSFNAWLPLLLFKQTEQPTVHKGNIAASVATALQFLGLLGILYLSTRDFKRQAQVQGDLVAEEEAQTPGAVEDVDRKQRDV</sequence>
<evidence type="ECO:0008006" key="9">
    <source>
        <dbReference type="Google" id="ProtNLM"/>
    </source>
</evidence>
<evidence type="ECO:0000256" key="6">
    <source>
        <dbReference type="ARBA" id="ARBA00037968"/>
    </source>
</evidence>